<keyword evidence="4 7" id="KW-0472">Membrane</keyword>
<evidence type="ECO:0000313" key="9">
    <source>
        <dbReference type="EMBL" id="MFC4560693.1"/>
    </source>
</evidence>
<dbReference type="Proteomes" id="UP001595923">
    <property type="component" value="Unassembled WGS sequence"/>
</dbReference>
<evidence type="ECO:0000259" key="8">
    <source>
        <dbReference type="SMART" id="SM00752"/>
    </source>
</evidence>
<dbReference type="InterPro" id="IPR011020">
    <property type="entry name" value="HTTM-like"/>
</dbReference>
<comment type="subcellular location">
    <subcellularLocation>
        <location evidence="1">Endomembrane system</location>
        <topology evidence="1">Multi-pass membrane protein</topology>
    </subcellularLocation>
</comment>
<evidence type="ECO:0000256" key="4">
    <source>
        <dbReference type="ARBA" id="ARBA00023136"/>
    </source>
</evidence>
<dbReference type="EMBL" id="JBHSFQ010000002">
    <property type="protein sequence ID" value="MFC4560693.1"/>
    <property type="molecule type" value="Genomic_DNA"/>
</dbReference>
<comment type="caution">
    <text evidence="9">The sequence shown here is derived from an EMBL/GenBank/DDBJ whole genome shotgun (WGS) entry which is preliminary data.</text>
</comment>
<evidence type="ECO:0000256" key="6">
    <source>
        <dbReference type="ARBA" id="ARBA00023239"/>
    </source>
</evidence>
<evidence type="ECO:0000313" key="10">
    <source>
        <dbReference type="Proteomes" id="UP001595923"/>
    </source>
</evidence>
<feature type="transmembrane region" description="Helical" evidence="7">
    <location>
        <begin position="52"/>
        <end position="82"/>
    </location>
</feature>
<accession>A0ABV9DRJ6</accession>
<keyword evidence="6" id="KW-0456">Lyase</keyword>
<feature type="domain" description="HTTM-like" evidence="8">
    <location>
        <begin position="1"/>
        <end position="243"/>
    </location>
</feature>
<name>A0ABV9DRJ6_9ACTN</name>
<dbReference type="PANTHER" id="PTHR12639">
    <property type="entry name" value="VITAMIN K-DEPENDENT GAMMA-CARBOXYLASE"/>
    <property type="match status" value="1"/>
</dbReference>
<reference evidence="10" key="1">
    <citation type="journal article" date="2019" name="Int. J. Syst. Evol. Microbiol.">
        <title>The Global Catalogue of Microorganisms (GCM) 10K type strain sequencing project: providing services to taxonomists for standard genome sequencing and annotation.</title>
        <authorList>
            <consortium name="The Broad Institute Genomics Platform"/>
            <consortium name="The Broad Institute Genome Sequencing Center for Infectious Disease"/>
            <person name="Wu L."/>
            <person name="Ma J."/>
        </authorList>
    </citation>
    <scope>NUCLEOTIDE SEQUENCE [LARGE SCALE GENOMIC DNA]</scope>
    <source>
        <strain evidence="10">XZYJ18</strain>
    </source>
</reference>
<dbReference type="Pfam" id="PF05090">
    <property type="entry name" value="HTTM"/>
    <property type="match status" value="1"/>
</dbReference>
<gene>
    <name evidence="9" type="ORF">ACFO4E_02355</name>
</gene>
<evidence type="ECO:0000256" key="5">
    <source>
        <dbReference type="ARBA" id="ARBA00023157"/>
    </source>
</evidence>
<sequence>MNARALGIARVLLAAVALLKLWLFLPDLIPVADEPVPLPIVPLPAVPWPFVASLWAVAALLLLFGVAVHVTGGLLALCGWYCLLLDERTYSNHLLLLTLLVTFLAVTGGGRVFGNAERVPGAAVFLMLTQVSTMYLFAGLAKANVSFLTGRVLLRQVGVDSAVLPLPLDLLPLPVLILVALGAMVYETGLALALWWPRARPYAFAAGIALHTAFVLTMSSPLELLCFGVAAIAVYPLFASWRPGAGTPVPDSAGPVPKGPAPG</sequence>
<keyword evidence="5" id="KW-1015">Disulfide bond</keyword>
<dbReference type="InterPro" id="IPR007782">
    <property type="entry name" value="VKG_COase"/>
</dbReference>
<dbReference type="InterPro" id="IPR053934">
    <property type="entry name" value="HTTM_dom"/>
</dbReference>
<evidence type="ECO:0000256" key="2">
    <source>
        <dbReference type="ARBA" id="ARBA00022692"/>
    </source>
</evidence>
<feature type="transmembrane region" description="Helical" evidence="7">
    <location>
        <begin position="94"/>
        <end position="114"/>
    </location>
</feature>
<evidence type="ECO:0000256" key="7">
    <source>
        <dbReference type="SAM" id="Phobius"/>
    </source>
</evidence>
<proteinExistence type="predicted"/>
<evidence type="ECO:0000256" key="3">
    <source>
        <dbReference type="ARBA" id="ARBA00022989"/>
    </source>
</evidence>
<organism evidence="9 10">
    <name type="scientific">Nocardiopsis mangrovi</name>
    <dbReference type="NCBI Taxonomy" id="1179818"/>
    <lineage>
        <taxon>Bacteria</taxon>
        <taxon>Bacillati</taxon>
        <taxon>Actinomycetota</taxon>
        <taxon>Actinomycetes</taxon>
        <taxon>Streptosporangiales</taxon>
        <taxon>Nocardiopsidaceae</taxon>
        <taxon>Nocardiopsis</taxon>
    </lineage>
</organism>
<keyword evidence="3 7" id="KW-1133">Transmembrane helix</keyword>
<keyword evidence="10" id="KW-1185">Reference proteome</keyword>
<dbReference type="SMART" id="SM00752">
    <property type="entry name" value="HTTM"/>
    <property type="match status" value="1"/>
</dbReference>
<feature type="transmembrane region" description="Helical" evidence="7">
    <location>
        <begin position="12"/>
        <end position="32"/>
    </location>
</feature>
<dbReference type="RefSeq" id="WP_378571070.1">
    <property type="nucleotide sequence ID" value="NZ_JBHSFQ010000002.1"/>
</dbReference>
<keyword evidence="2 7" id="KW-0812">Transmembrane</keyword>
<dbReference type="PANTHER" id="PTHR12639:SF7">
    <property type="entry name" value="HTTM DOMAIN-CONTAINING PROTEIN"/>
    <property type="match status" value="1"/>
</dbReference>
<protein>
    <submittedName>
        <fullName evidence="9">HTTM domain-containing protein</fullName>
    </submittedName>
</protein>
<feature type="transmembrane region" description="Helical" evidence="7">
    <location>
        <begin position="202"/>
        <end position="235"/>
    </location>
</feature>
<evidence type="ECO:0000256" key="1">
    <source>
        <dbReference type="ARBA" id="ARBA00004127"/>
    </source>
</evidence>